<feature type="domain" description="HTH LytTR-type" evidence="7">
    <location>
        <begin position="157"/>
        <end position="258"/>
    </location>
</feature>
<keyword evidence="9" id="KW-1185">Reference proteome</keyword>
<keyword evidence="3" id="KW-0010">Activator</keyword>
<dbReference type="SMART" id="SM00850">
    <property type="entry name" value="LytTR"/>
    <property type="match status" value="1"/>
</dbReference>
<evidence type="ECO:0000256" key="5">
    <source>
        <dbReference type="PROSITE-ProRule" id="PRU00169"/>
    </source>
</evidence>
<evidence type="ECO:0000256" key="1">
    <source>
        <dbReference type="ARBA" id="ARBA00022490"/>
    </source>
</evidence>
<evidence type="ECO:0000313" key="8">
    <source>
        <dbReference type="EMBL" id="MBP2058808.1"/>
    </source>
</evidence>
<dbReference type="PANTHER" id="PTHR37299:SF3">
    <property type="entry name" value="STAGE 0 SPORULATION PROTEIN A HOMOLOG"/>
    <property type="match status" value="1"/>
</dbReference>
<dbReference type="Proteomes" id="UP001519292">
    <property type="component" value="Unassembled WGS sequence"/>
</dbReference>
<dbReference type="InterPro" id="IPR007492">
    <property type="entry name" value="LytTR_DNA-bd_dom"/>
</dbReference>
<sequence length="258" mass="29881">MNYRLIVCDDEPAIARNIADQITVAWENIQDENEQFKNKSLELSLVATSFEEVAGYIVAHDVKNAIYFLDIEISKDKSSKTGVDLADFIKSRDENSQIVFVTAYDKYAPLTYERRIGAIDYINKNQHSECLIKRMTQTLLDCVENINENIDDTVQYFSFKWGRQYQKIKVSEIYYLESNNLNHKLNLIFASGESEIKGAIKTIDKENDFLMKVSQSCLINPNNVQRIDLDEKKIFFPDGSSVYYSRSNTNKIIERFGR</sequence>
<protein>
    <submittedName>
        <fullName evidence="8">Two-component system response regulator AgrA</fullName>
    </submittedName>
</protein>
<evidence type="ECO:0000256" key="3">
    <source>
        <dbReference type="ARBA" id="ARBA00023159"/>
    </source>
</evidence>
<dbReference type="Gene3D" id="3.40.50.2300">
    <property type="match status" value="1"/>
</dbReference>
<keyword evidence="2" id="KW-0902">Two-component regulatory system</keyword>
<name>A0ABS4MGI3_9LACO</name>
<comment type="function">
    <text evidence="4">Required for high-level post-exponential phase expression of a series of secreted proteins.</text>
</comment>
<keyword evidence="5" id="KW-0597">Phosphoprotein</keyword>
<dbReference type="InterPro" id="IPR011006">
    <property type="entry name" value="CheY-like_superfamily"/>
</dbReference>
<evidence type="ECO:0000256" key="4">
    <source>
        <dbReference type="ARBA" id="ARBA00037164"/>
    </source>
</evidence>
<feature type="domain" description="Response regulatory" evidence="6">
    <location>
        <begin position="4"/>
        <end position="139"/>
    </location>
</feature>
<dbReference type="PANTHER" id="PTHR37299">
    <property type="entry name" value="TRANSCRIPTIONAL REGULATOR-RELATED"/>
    <property type="match status" value="1"/>
</dbReference>
<evidence type="ECO:0000256" key="2">
    <source>
        <dbReference type="ARBA" id="ARBA00023012"/>
    </source>
</evidence>
<keyword evidence="1" id="KW-0963">Cytoplasm</keyword>
<comment type="caution">
    <text evidence="8">The sequence shown here is derived from an EMBL/GenBank/DDBJ whole genome shotgun (WGS) entry which is preliminary data.</text>
</comment>
<dbReference type="SMART" id="SM00448">
    <property type="entry name" value="REC"/>
    <property type="match status" value="1"/>
</dbReference>
<dbReference type="InterPro" id="IPR046947">
    <property type="entry name" value="LytR-like"/>
</dbReference>
<evidence type="ECO:0000259" key="7">
    <source>
        <dbReference type="PROSITE" id="PS50930"/>
    </source>
</evidence>
<evidence type="ECO:0000313" key="9">
    <source>
        <dbReference type="Proteomes" id="UP001519292"/>
    </source>
</evidence>
<dbReference type="Gene3D" id="2.40.50.1020">
    <property type="entry name" value="LytTr DNA-binding domain"/>
    <property type="match status" value="1"/>
</dbReference>
<evidence type="ECO:0000259" key="6">
    <source>
        <dbReference type="PROSITE" id="PS50110"/>
    </source>
</evidence>
<dbReference type="EMBL" id="JAGGLU010000015">
    <property type="protein sequence ID" value="MBP2058808.1"/>
    <property type="molecule type" value="Genomic_DNA"/>
</dbReference>
<dbReference type="PROSITE" id="PS50930">
    <property type="entry name" value="HTH_LYTTR"/>
    <property type="match status" value="1"/>
</dbReference>
<proteinExistence type="predicted"/>
<dbReference type="Pfam" id="PF04397">
    <property type="entry name" value="LytTR"/>
    <property type="match status" value="1"/>
</dbReference>
<accession>A0ABS4MGI3</accession>
<feature type="modified residue" description="4-aspartylphosphate" evidence="5">
    <location>
        <position position="70"/>
    </location>
</feature>
<dbReference type="SUPFAM" id="SSF52172">
    <property type="entry name" value="CheY-like"/>
    <property type="match status" value="1"/>
</dbReference>
<reference evidence="8 9" key="1">
    <citation type="submission" date="2021-03" db="EMBL/GenBank/DDBJ databases">
        <title>Genomic Encyclopedia of Type Strains, Phase IV (KMG-IV): sequencing the most valuable type-strain genomes for metagenomic binning, comparative biology and taxonomic classification.</title>
        <authorList>
            <person name="Goeker M."/>
        </authorList>
    </citation>
    <scope>NUCLEOTIDE SEQUENCE [LARGE SCALE GENOMIC DNA]</scope>
    <source>
        <strain evidence="8 9">DSM 101872</strain>
    </source>
</reference>
<gene>
    <name evidence="8" type="ORF">J2Z60_001999</name>
</gene>
<dbReference type="PROSITE" id="PS50110">
    <property type="entry name" value="RESPONSE_REGULATORY"/>
    <property type="match status" value="1"/>
</dbReference>
<organism evidence="8 9">
    <name type="scientific">Lactobacillus colini</name>
    <dbReference type="NCBI Taxonomy" id="1819254"/>
    <lineage>
        <taxon>Bacteria</taxon>
        <taxon>Bacillati</taxon>
        <taxon>Bacillota</taxon>
        <taxon>Bacilli</taxon>
        <taxon>Lactobacillales</taxon>
        <taxon>Lactobacillaceae</taxon>
        <taxon>Lactobacillus</taxon>
    </lineage>
</organism>
<dbReference type="RefSeq" id="WP_209687525.1">
    <property type="nucleotide sequence ID" value="NZ_JAGGLU010000015.1"/>
</dbReference>
<dbReference type="InterPro" id="IPR001789">
    <property type="entry name" value="Sig_transdc_resp-reg_receiver"/>
</dbReference>